<keyword evidence="1" id="KW-0805">Transcription regulation</keyword>
<dbReference type="SUPFAM" id="SSF46689">
    <property type="entry name" value="Homeodomain-like"/>
    <property type="match status" value="2"/>
</dbReference>
<dbReference type="PRINTS" id="PR00032">
    <property type="entry name" value="HTHARAC"/>
</dbReference>
<dbReference type="GO" id="GO:0003700">
    <property type="term" value="F:DNA-binding transcription factor activity"/>
    <property type="evidence" value="ECO:0007669"/>
    <property type="project" value="InterPro"/>
</dbReference>
<organism evidence="5 6">
    <name type="scientific">Pontiella sulfatireligans</name>
    <dbReference type="NCBI Taxonomy" id="2750658"/>
    <lineage>
        <taxon>Bacteria</taxon>
        <taxon>Pseudomonadati</taxon>
        <taxon>Kiritimatiellota</taxon>
        <taxon>Kiritimatiellia</taxon>
        <taxon>Kiritimatiellales</taxon>
        <taxon>Pontiellaceae</taxon>
        <taxon>Pontiella</taxon>
    </lineage>
</organism>
<dbReference type="AlphaFoldDB" id="A0A6C2UK68"/>
<feature type="domain" description="HTH araC/xylS-type" evidence="4">
    <location>
        <begin position="145"/>
        <end position="243"/>
    </location>
</feature>
<sequence>MDAVQEADAFRKRVHGAQLQQLFNYLPGVYFVVKSRDGRVMMANEVAARLCGFEHEADMIGKTDYDIFAPDRASAYVQDDRHVFETGESIIDWVELAPDPKNSINWFVTTKIPLHSHDGKVIGLACIARNMTDAHEKLRPYVEMNEVLEFVRENHASPIRIEELAKIANLSSSQFERRFKKVFDITPTKHILNVRIRAACNLLSTTNETIASIALESGFYDHSHFIRNFRKVMGLSPKEYREQDRKSPW</sequence>
<dbReference type="SMART" id="SM00091">
    <property type="entry name" value="PAS"/>
    <property type="match status" value="1"/>
</dbReference>
<dbReference type="InterPro" id="IPR013656">
    <property type="entry name" value="PAS_4"/>
</dbReference>
<dbReference type="Pfam" id="PF08448">
    <property type="entry name" value="PAS_4"/>
    <property type="match status" value="1"/>
</dbReference>
<dbReference type="InterPro" id="IPR018060">
    <property type="entry name" value="HTH_AraC"/>
</dbReference>
<dbReference type="CDD" id="cd00130">
    <property type="entry name" value="PAS"/>
    <property type="match status" value="1"/>
</dbReference>
<dbReference type="Proteomes" id="UP000346198">
    <property type="component" value="Unassembled WGS sequence"/>
</dbReference>
<dbReference type="InterPro" id="IPR020449">
    <property type="entry name" value="Tscrpt_reg_AraC-type_HTH"/>
</dbReference>
<gene>
    <name evidence="5" type="primary">melR_3</name>
    <name evidence="5" type="ORF">SCARR_02561</name>
</gene>
<dbReference type="Pfam" id="PF12833">
    <property type="entry name" value="HTH_18"/>
    <property type="match status" value="1"/>
</dbReference>
<dbReference type="Gene3D" id="3.30.450.20">
    <property type="entry name" value="PAS domain"/>
    <property type="match status" value="1"/>
</dbReference>
<dbReference type="SMART" id="SM00342">
    <property type="entry name" value="HTH_ARAC"/>
    <property type="match status" value="1"/>
</dbReference>
<dbReference type="GO" id="GO:0043565">
    <property type="term" value="F:sequence-specific DNA binding"/>
    <property type="evidence" value="ECO:0007669"/>
    <property type="project" value="InterPro"/>
</dbReference>
<evidence type="ECO:0000256" key="1">
    <source>
        <dbReference type="ARBA" id="ARBA00023015"/>
    </source>
</evidence>
<dbReference type="InterPro" id="IPR000014">
    <property type="entry name" value="PAS"/>
</dbReference>
<dbReference type="PANTHER" id="PTHR46796">
    <property type="entry name" value="HTH-TYPE TRANSCRIPTIONAL ACTIVATOR RHAS-RELATED"/>
    <property type="match status" value="1"/>
</dbReference>
<dbReference type="NCBIfam" id="TIGR00229">
    <property type="entry name" value="sensory_box"/>
    <property type="match status" value="1"/>
</dbReference>
<dbReference type="Gene3D" id="1.10.10.60">
    <property type="entry name" value="Homeodomain-like"/>
    <property type="match status" value="2"/>
</dbReference>
<dbReference type="SUPFAM" id="SSF55785">
    <property type="entry name" value="PYP-like sensor domain (PAS domain)"/>
    <property type="match status" value="1"/>
</dbReference>
<dbReference type="PROSITE" id="PS00041">
    <property type="entry name" value="HTH_ARAC_FAMILY_1"/>
    <property type="match status" value="1"/>
</dbReference>
<dbReference type="InterPro" id="IPR009057">
    <property type="entry name" value="Homeodomain-like_sf"/>
</dbReference>
<accession>A0A6C2UK68</accession>
<evidence type="ECO:0000259" key="4">
    <source>
        <dbReference type="PROSITE" id="PS01124"/>
    </source>
</evidence>
<dbReference type="InterPro" id="IPR035965">
    <property type="entry name" value="PAS-like_dom_sf"/>
</dbReference>
<evidence type="ECO:0000313" key="6">
    <source>
        <dbReference type="Proteomes" id="UP000346198"/>
    </source>
</evidence>
<name>A0A6C2UK68_9BACT</name>
<proteinExistence type="predicted"/>
<dbReference type="InterPro" id="IPR018062">
    <property type="entry name" value="HTH_AraC-typ_CS"/>
</dbReference>
<keyword evidence="6" id="KW-1185">Reference proteome</keyword>
<keyword evidence="2" id="KW-0238">DNA-binding</keyword>
<evidence type="ECO:0000256" key="2">
    <source>
        <dbReference type="ARBA" id="ARBA00023125"/>
    </source>
</evidence>
<protein>
    <submittedName>
        <fullName evidence="5">Melibiose operon regulatory protein</fullName>
    </submittedName>
</protein>
<evidence type="ECO:0000313" key="5">
    <source>
        <dbReference type="EMBL" id="VGO20498.1"/>
    </source>
</evidence>
<dbReference type="EMBL" id="CAAHFH010000001">
    <property type="protein sequence ID" value="VGO20498.1"/>
    <property type="molecule type" value="Genomic_DNA"/>
</dbReference>
<dbReference type="InterPro" id="IPR050204">
    <property type="entry name" value="AraC_XylS_family_regulators"/>
</dbReference>
<reference evidence="5 6" key="1">
    <citation type="submission" date="2019-04" db="EMBL/GenBank/DDBJ databases">
        <authorList>
            <person name="Van Vliet M D."/>
        </authorList>
    </citation>
    <scope>NUCLEOTIDE SEQUENCE [LARGE SCALE GENOMIC DNA]</scope>
    <source>
        <strain evidence="5 6">F21</strain>
    </source>
</reference>
<evidence type="ECO:0000256" key="3">
    <source>
        <dbReference type="ARBA" id="ARBA00023163"/>
    </source>
</evidence>
<dbReference type="PROSITE" id="PS01124">
    <property type="entry name" value="HTH_ARAC_FAMILY_2"/>
    <property type="match status" value="1"/>
</dbReference>
<keyword evidence="3" id="KW-0804">Transcription</keyword>
<dbReference type="PANTHER" id="PTHR46796:SF13">
    <property type="entry name" value="HTH-TYPE TRANSCRIPTIONAL ACTIVATOR RHAS"/>
    <property type="match status" value="1"/>
</dbReference>